<evidence type="ECO:0008006" key="3">
    <source>
        <dbReference type="Google" id="ProtNLM"/>
    </source>
</evidence>
<evidence type="ECO:0000313" key="1">
    <source>
        <dbReference type="EMBL" id="MBD0383958.1"/>
    </source>
</evidence>
<evidence type="ECO:0000313" key="2">
    <source>
        <dbReference type="Proteomes" id="UP000650466"/>
    </source>
</evidence>
<dbReference type="AlphaFoldDB" id="A0A926KVA1"/>
<reference evidence="1" key="1">
    <citation type="submission" date="2020-09" db="EMBL/GenBank/DDBJ databases">
        <title>Draft Genome Sequence of Paenibacillus sp. WST5.</title>
        <authorList>
            <person name="Bao Z."/>
        </authorList>
    </citation>
    <scope>NUCLEOTIDE SEQUENCE</scope>
    <source>
        <strain evidence="1">WST5</strain>
    </source>
</reference>
<dbReference type="InterPro" id="IPR014710">
    <property type="entry name" value="RmlC-like_jellyroll"/>
</dbReference>
<dbReference type="Gene3D" id="2.60.120.10">
    <property type="entry name" value="Jelly Rolls"/>
    <property type="match status" value="1"/>
</dbReference>
<dbReference type="Proteomes" id="UP000650466">
    <property type="component" value="Unassembled WGS sequence"/>
</dbReference>
<sequence>MKASSSALLPRNIPHGFRIVGDRPARLLVTVNPSGFDQFFSDLSEPAQRLELPPPSQPDIPKRVETAKKYEVEILGPLHLFITE</sequence>
<dbReference type="SUPFAM" id="SSF51182">
    <property type="entry name" value="RmlC-like cupins"/>
    <property type="match status" value="1"/>
</dbReference>
<accession>A0A926KVA1</accession>
<gene>
    <name evidence="1" type="ORF">ICC18_28285</name>
</gene>
<keyword evidence="2" id="KW-1185">Reference proteome</keyword>
<comment type="caution">
    <text evidence="1">The sequence shown here is derived from an EMBL/GenBank/DDBJ whole genome shotgun (WGS) entry which is preliminary data.</text>
</comment>
<name>A0A926KVA1_9BACL</name>
<organism evidence="1 2">
    <name type="scientific">Paenibacillus sedimenti</name>
    <dbReference type="NCBI Taxonomy" id="2770274"/>
    <lineage>
        <taxon>Bacteria</taxon>
        <taxon>Bacillati</taxon>
        <taxon>Bacillota</taxon>
        <taxon>Bacilli</taxon>
        <taxon>Bacillales</taxon>
        <taxon>Paenibacillaceae</taxon>
        <taxon>Paenibacillus</taxon>
    </lineage>
</organism>
<proteinExistence type="predicted"/>
<dbReference type="EMBL" id="JACVVD010000014">
    <property type="protein sequence ID" value="MBD0383958.1"/>
    <property type="molecule type" value="Genomic_DNA"/>
</dbReference>
<protein>
    <recommendedName>
        <fullName evidence="3">Cupin domain-containing protein</fullName>
    </recommendedName>
</protein>
<dbReference type="InterPro" id="IPR011051">
    <property type="entry name" value="RmlC_Cupin_sf"/>
</dbReference>